<keyword evidence="13 14" id="KW-0464">Manganese</keyword>
<dbReference type="PANTHER" id="PTHR10954:SF18">
    <property type="entry name" value="RIBONUCLEASE HII"/>
    <property type="match status" value="1"/>
</dbReference>
<feature type="binding site" evidence="14 15">
    <location>
        <position position="133"/>
    </location>
    <ligand>
        <name>a divalent metal cation</name>
        <dbReference type="ChEBI" id="CHEBI:60240"/>
    </ligand>
</feature>
<evidence type="ECO:0000256" key="5">
    <source>
        <dbReference type="ARBA" id="ARBA00007383"/>
    </source>
</evidence>
<evidence type="ECO:0000256" key="8">
    <source>
        <dbReference type="ARBA" id="ARBA00022490"/>
    </source>
</evidence>
<dbReference type="EMBL" id="MEYS01000001">
    <property type="protein sequence ID" value="OGD34582.1"/>
    <property type="molecule type" value="Genomic_DNA"/>
</dbReference>
<dbReference type="Gene3D" id="3.30.420.10">
    <property type="entry name" value="Ribonuclease H-like superfamily/Ribonuclease H"/>
    <property type="match status" value="1"/>
</dbReference>
<feature type="binding site" evidence="14 15">
    <location>
        <position position="26"/>
    </location>
    <ligand>
        <name>a divalent metal cation</name>
        <dbReference type="ChEBI" id="CHEBI:60240"/>
    </ligand>
</feature>
<dbReference type="PROSITE" id="PS51975">
    <property type="entry name" value="RNASE_H_2"/>
    <property type="match status" value="1"/>
</dbReference>
<dbReference type="Proteomes" id="UP000176650">
    <property type="component" value="Unassembled WGS sequence"/>
</dbReference>
<dbReference type="GO" id="GO:0003723">
    <property type="term" value="F:RNA binding"/>
    <property type="evidence" value="ECO:0007669"/>
    <property type="project" value="UniProtKB-UniRule"/>
</dbReference>
<evidence type="ECO:0000256" key="2">
    <source>
        <dbReference type="ARBA" id="ARBA00001946"/>
    </source>
</evidence>
<evidence type="ECO:0000256" key="10">
    <source>
        <dbReference type="ARBA" id="ARBA00022723"/>
    </source>
</evidence>
<feature type="domain" description="RNase H type-2" evidence="17">
    <location>
        <begin position="20"/>
        <end position="216"/>
    </location>
</feature>
<gene>
    <name evidence="14" type="primary">rnhB</name>
    <name evidence="18" type="ORF">A2988_03700</name>
</gene>
<evidence type="ECO:0000256" key="4">
    <source>
        <dbReference type="ARBA" id="ARBA00004496"/>
    </source>
</evidence>
<evidence type="ECO:0000256" key="13">
    <source>
        <dbReference type="ARBA" id="ARBA00023211"/>
    </source>
</evidence>
<evidence type="ECO:0000259" key="17">
    <source>
        <dbReference type="PROSITE" id="PS51975"/>
    </source>
</evidence>
<dbReference type="SUPFAM" id="SSF53098">
    <property type="entry name" value="Ribonuclease H-like"/>
    <property type="match status" value="1"/>
</dbReference>
<keyword evidence="10 14" id="KW-0479">Metal-binding</keyword>
<dbReference type="InterPro" id="IPR024567">
    <property type="entry name" value="RNase_HII/HIII_dom"/>
</dbReference>
<feature type="binding site" evidence="14 15">
    <location>
        <position position="27"/>
    </location>
    <ligand>
        <name>a divalent metal cation</name>
        <dbReference type="ChEBI" id="CHEBI:60240"/>
    </ligand>
</feature>
<dbReference type="GO" id="GO:0030145">
    <property type="term" value="F:manganese ion binding"/>
    <property type="evidence" value="ECO:0007669"/>
    <property type="project" value="UniProtKB-UniRule"/>
</dbReference>
<evidence type="ECO:0000256" key="1">
    <source>
        <dbReference type="ARBA" id="ARBA00000077"/>
    </source>
</evidence>
<dbReference type="AlphaFoldDB" id="A0A1F5BVF8"/>
<protein>
    <recommendedName>
        <fullName evidence="7 14">Ribonuclease HII</fullName>
        <shortName evidence="14">RNase HII</shortName>
        <ecNumber evidence="6 14">3.1.26.4</ecNumber>
    </recommendedName>
</protein>
<dbReference type="InterPro" id="IPR001352">
    <property type="entry name" value="RNase_HII/HIII"/>
</dbReference>
<dbReference type="Pfam" id="PF01351">
    <property type="entry name" value="RNase_HII"/>
    <property type="match status" value="1"/>
</dbReference>
<reference evidence="18 19" key="1">
    <citation type="journal article" date="2016" name="Nat. Commun.">
        <title>Thousands of microbial genomes shed light on interconnected biogeochemical processes in an aquifer system.</title>
        <authorList>
            <person name="Anantharaman K."/>
            <person name="Brown C.T."/>
            <person name="Hug L.A."/>
            <person name="Sharon I."/>
            <person name="Castelle C.J."/>
            <person name="Probst A.J."/>
            <person name="Thomas B.C."/>
            <person name="Singh A."/>
            <person name="Wilkins M.J."/>
            <person name="Karaoz U."/>
            <person name="Brodie E.L."/>
            <person name="Williams K.H."/>
            <person name="Hubbard S.S."/>
            <person name="Banfield J.F."/>
        </authorList>
    </citation>
    <scope>NUCLEOTIDE SEQUENCE [LARGE SCALE GENOMIC DNA]</scope>
</reference>
<evidence type="ECO:0000256" key="3">
    <source>
        <dbReference type="ARBA" id="ARBA00004065"/>
    </source>
</evidence>
<evidence type="ECO:0000256" key="16">
    <source>
        <dbReference type="RuleBase" id="RU003515"/>
    </source>
</evidence>
<comment type="cofactor">
    <cofactor evidence="14 15">
        <name>Mn(2+)</name>
        <dbReference type="ChEBI" id="CHEBI:29035"/>
    </cofactor>
    <cofactor evidence="14 15">
        <name>Mg(2+)</name>
        <dbReference type="ChEBI" id="CHEBI:18420"/>
    </cofactor>
    <text evidence="14 15">Manganese or magnesium. Binds 1 divalent metal ion per monomer in the absence of substrate. May bind a second metal ion after substrate binding.</text>
</comment>
<dbReference type="GO" id="GO:0006298">
    <property type="term" value="P:mismatch repair"/>
    <property type="evidence" value="ECO:0007669"/>
    <property type="project" value="TreeGrafter"/>
</dbReference>
<dbReference type="NCBIfam" id="NF000595">
    <property type="entry name" value="PRK00015.1-3"/>
    <property type="match status" value="1"/>
</dbReference>
<comment type="function">
    <text evidence="3 14 16">Endonuclease that specifically degrades the RNA of RNA-DNA hybrids.</text>
</comment>
<comment type="caution">
    <text evidence="18">The sequence shown here is derived from an EMBL/GenBank/DDBJ whole genome shotgun (WGS) entry which is preliminary data.</text>
</comment>
<dbReference type="GO" id="GO:0005737">
    <property type="term" value="C:cytoplasm"/>
    <property type="evidence" value="ECO:0007669"/>
    <property type="project" value="UniProtKB-SubCell"/>
</dbReference>
<proteinExistence type="inferred from homology"/>
<dbReference type="InterPro" id="IPR036397">
    <property type="entry name" value="RNaseH_sf"/>
</dbReference>
<comment type="catalytic activity">
    <reaction evidence="1 14 15 16">
        <text>Endonucleolytic cleavage to 5'-phosphomonoester.</text>
        <dbReference type="EC" id="3.1.26.4"/>
    </reaction>
</comment>
<keyword evidence="12 14" id="KW-0378">Hydrolase</keyword>
<keyword evidence="9 14" id="KW-0540">Nuclease</keyword>
<name>A0A1F5BVF8_9BACT</name>
<keyword evidence="11 14" id="KW-0255">Endonuclease</keyword>
<evidence type="ECO:0000256" key="11">
    <source>
        <dbReference type="ARBA" id="ARBA00022759"/>
    </source>
</evidence>
<evidence type="ECO:0000256" key="14">
    <source>
        <dbReference type="HAMAP-Rule" id="MF_00052"/>
    </source>
</evidence>
<evidence type="ECO:0000256" key="15">
    <source>
        <dbReference type="PROSITE-ProRule" id="PRU01319"/>
    </source>
</evidence>
<dbReference type="InterPro" id="IPR012337">
    <property type="entry name" value="RNaseH-like_sf"/>
</dbReference>
<comment type="similarity">
    <text evidence="5 14 16">Belongs to the RNase HII family.</text>
</comment>
<sequence length="216" mass="23903">MPAQFPTLKEEEKIGRQGGGVLVGVDEVGRGPLAGPVVACAVAIDLGDKKALRDFLLLCVNDSKKIAPKKREKISEALRAHPCVAWALGEADEQEIDKINILQASLLAMRRAVFGLEKKGVKFLRKERHFYIDGREVIPDLSANQRSIIGGDALIFSIAAASIIAKVARDAMMQKCAEKYPAYQFEKHKGYGTKLHFDLIKKHGMSPIHRRSFLKK</sequence>
<dbReference type="CDD" id="cd07182">
    <property type="entry name" value="RNase_HII_bacteria_HII_like"/>
    <property type="match status" value="1"/>
</dbReference>
<dbReference type="PANTHER" id="PTHR10954">
    <property type="entry name" value="RIBONUCLEASE H2 SUBUNIT A"/>
    <property type="match status" value="1"/>
</dbReference>
<dbReference type="EC" id="3.1.26.4" evidence="6 14"/>
<dbReference type="GO" id="GO:0043137">
    <property type="term" value="P:DNA replication, removal of RNA primer"/>
    <property type="evidence" value="ECO:0007669"/>
    <property type="project" value="TreeGrafter"/>
</dbReference>
<evidence type="ECO:0000256" key="9">
    <source>
        <dbReference type="ARBA" id="ARBA00022722"/>
    </source>
</evidence>
<dbReference type="GO" id="GO:0032299">
    <property type="term" value="C:ribonuclease H2 complex"/>
    <property type="evidence" value="ECO:0007669"/>
    <property type="project" value="TreeGrafter"/>
</dbReference>
<evidence type="ECO:0000256" key="6">
    <source>
        <dbReference type="ARBA" id="ARBA00012180"/>
    </source>
</evidence>
<evidence type="ECO:0000313" key="18">
    <source>
        <dbReference type="EMBL" id="OGD34582.1"/>
    </source>
</evidence>
<accession>A0A1F5BVF8</accession>
<dbReference type="InterPro" id="IPR022898">
    <property type="entry name" value="RNase_HII"/>
</dbReference>
<comment type="cofactor">
    <cofactor evidence="2">
        <name>Mg(2+)</name>
        <dbReference type="ChEBI" id="CHEBI:18420"/>
    </cofactor>
</comment>
<dbReference type="STRING" id="1797298.A2988_03700"/>
<evidence type="ECO:0000313" key="19">
    <source>
        <dbReference type="Proteomes" id="UP000176650"/>
    </source>
</evidence>
<dbReference type="GO" id="GO:0004523">
    <property type="term" value="F:RNA-DNA hybrid ribonuclease activity"/>
    <property type="evidence" value="ECO:0007669"/>
    <property type="project" value="UniProtKB-UniRule"/>
</dbReference>
<dbReference type="HAMAP" id="MF_00052_B">
    <property type="entry name" value="RNase_HII_B"/>
    <property type="match status" value="1"/>
</dbReference>
<keyword evidence="8 14" id="KW-0963">Cytoplasm</keyword>
<evidence type="ECO:0000256" key="12">
    <source>
        <dbReference type="ARBA" id="ARBA00022801"/>
    </source>
</evidence>
<comment type="subcellular location">
    <subcellularLocation>
        <location evidence="4 14">Cytoplasm</location>
    </subcellularLocation>
</comment>
<evidence type="ECO:0000256" key="7">
    <source>
        <dbReference type="ARBA" id="ARBA00019179"/>
    </source>
</evidence>
<organism evidence="18 19">
    <name type="scientific">Candidatus Azambacteria bacterium RIFCSPLOWO2_01_FULL_46_25</name>
    <dbReference type="NCBI Taxonomy" id="1797298"/>
    <lineage>
        <taxon>Bacteria</taxon>
        <taxon>Candidatus Azamiibacteriota</taxon>
    </lineage>
</organism>